<dbReference type="AlphaFoldDB" id="A0A7G6SZB3"/>
<name>A0A7G6SZB3_9HYPH</name>
<proteinExistence type="predicted"/>
<evidence type="ECO:0000313" key="1">
    <source>
        <dbReference type="EMBL" id="QND59845.1"/>
    </source>
</evidence>
<dbReference type="RefSeq" id="WP_183458435.1">
    <property type="nucleotide sequence ID" value="NZ_CP050296.1"/>
</dbReference>
<sequence length="128" mass="14288">MKTAVTPVERPVFDMANSNSIKTDFRVPTAIPTGKEAARAELARLTAGAVITYCKYRKPRGPQKFKPRKIAANDNTPHGIPLLEELRRDGREADITWVIRYRLLYQVVGVSPFDDEIGLGEEGIKSYG</sequence>
<reference evidence="2" key="1">
    <citation type="journal article" date="2020" name="Mol. Plant Microbe">
        <title>Rhizobial microsymbionts of the narrowly endemic Oxytropis species growing in Kamchatka are characterized by significant genetic diversity and possess a set of genes that are associated with T3SS and T6SS secretion systems and can affect the development of symbiosis.</title>
        <authorList>
            <person name="Safronova V."/>
            <person name="Guro P."/>
            <person name="Sazanova A."/>
            <person name="Kuznetsova I."/>
            <person name="Belimov A."/>
            <person name="Yakubov V."/>
            <person name="Chirak E."/>
            <person name="Afonin A."/>
            <person name="Gogolev Y."/>
            <person name="Andronov E."/>
            <person name="Tikhonovich I."/>
        </authorList>
    </citation>
    <scope>NUCLEOTIDE SEQUENCE [LARGE SCALE GENOMIC DNA]</scope>
    <source>
        <strain evidence="2">583</strain>
    </source>
</reference>
<evidence type="ECO:0000313" key="2">
    <source>
        <dbReference type="Proteomes" id="UP000515465"/>
    </source>
</evidence>
<protein>
    <submittedName>
        <fullName evidence="1">Uncharacterized protein</fullName>
    </submittedName>
</protein>
<organism evidence="1 2">
    <name type="scientific">Mesorhizobium huakuii</name>
    <dbReference type="NCBI Taxonomy" id="28104"/>
    <lineage>
        <taxon>Bacteria</taxon>
        <taxon>Pseudomonadati</taxon>
        <taxon>Pseudomonadota</taxon>
        <taxon>Alphaproteobacteria</taxon>
        <taxon>Hyphomicrobiales</taxon>
        <taxon>Phyllobacteriaceae</taxon>
        <taxon>Mesorhizobium</taxon>
    </lineage>
</organism>
<gene>
    <name evidence="1" type="ORF">HB778_27275</name>
</gene>
<dbReference type="Proteomes" id="UP000515465">
    <property type="component" value="Chromosome"/>
</dbReference>
<dbReference type="EMBL" id="CP050296">
    <property type="protein sequence ID" value="QND59845.1"/>
    <property type="molecule type" value="Genomic_DNA"/>
</dbReference>
<accession>A0A7G6SZB3</accession>